<dbReference type="PANTHER" id="PTHR46233:SF3">
    <property type="entry name" value="HYDROXYACYLGLUTATHIONE HYDROLASE GLOC"/>
    <property type="match status" value="1"/>
</dbReference>
<keyword evidence="3 7" id="KW-0378">Hydrolase</keyword>
<reference evidence="6 9" key="2">
    <citation type="submission" date="2020-04" db="EMBL/GenBank/DDBJ databases">
        <authorList>
            <person name="Hitch T.C.A."/>
            <person name="Wylensek D."/>
            <person name="Clavel T."/>
        </authorList>
    </citation>
    <scope>NUCLEOTIDE SEQUENCE [LARGE SCALE GENOMIC DNA]</scope>
    <source>
        <strain evidence="6 9">COR2-253-APC-1A</strain>
    </source>
</reference>
<name>A0A2U1B2D9_9BACT</name>
<dbReference type="InterPro" id="IPR001279">
    <property type="entry name" value="Metallo-B-lactamas"/>
</dbReference>
<keyword evidence="2" id="KW-0479">Metal-binding</keyword>
<evidence type="ECO:0000256" key="4">
    <source>
        <dbReference type="ARBA" id="ARBA00022833"/>
    </source>
</evidence>
<dbReference type="GO" id="GO:0046872">
    <property type="term" value="F:metal ion binding"/>
    <property type="evidence" value="ECO:0007669"/>
    <property type="project" value="UniProtKB-KW"/>
</dbReference>
<evidence type="ECO:0000256" key="2">
    <source>
        <dbReference type="ARBA" id="ARBA00022723"/>
    </source>
</evidence>
<evidence type="ECO:0000313" key="9">
    <source>
        <dbReference type="Proteomes" id="UP000576225"/>
    </source>
</evidence>
<evidence type="ECO:0000313" key="6">
    <source>
        <dbReference type="EMBL" id="NMD88486.1"/>
    </source>
</evidence>
<comment type="caution">
    <text evidence="7">The sequence shown here is derived from an EMBL/GenBank/DDBJ whole genome shotgun (WGS) entry which is preliminary data.</text>
</comment>
<evidence type="ECO:0000256" key="1">
    <source>
        <dbReference type="ARBA" id="ARBA00001947"/>
    </source>
</evidence>
<accession>A0A2U1B2D9</accession>
<dbReference type="Pfam" id="PF00753">
    <property type="entry name" value="Lactamase_B"/>
    <property type="match status" value="1"/>
</dbReference>
<sequence length="201" mass="21764">MKIVTIPVGLLDTNCYLVYVESSRRLYVIDPGADAPEIVRAARRFDFRRASILLTHAHVDHISAVAEVAAALQVDGVFLAEEDHELYRSPDNALLPYLEAARNLPEAAVFAPNDDFTVIPLPGHTPGGSGFLFRESPALFAGDTIFAGSIGRTDFPGGDFGTIIDSIRNGILTLPDELTIYPGHGSQTTVGAERRSNPYIQ</sequence>
<dbReference type="AlphaFoldDB" id="A0A2U1B2D9"/>
<dbReference type="EMBL" id="QEKH01000010">
    <property type="protein sequence ID" value="PVY42781.1"/>
    <property type="molecule type" value="Genomic_DNA"/>
</dbReference>
<evidence type="ECO:0000259" key="5">
    <source>
        <dbReference type="SMART" id="SM00849"/>
    </source>
</evidence>
<organism evidence="7 8">
    <name type="scientific">Victivallis vadensis</name>
    <dbReference type="NCBI Taxonomy" id="172901"/>
    <lineage>
        <taxon>Bacteria</taxon>
        <taxon>Pseudomonadati</taxon>
        <taxon>Lentisphaerota</taxon>
        <taxon>Lentisphaeria</taxon>
        <taxon>Victivallales</taxon>
        <taxon>Victivallaceae</taxon>
        <taxon>Victivallis</taxon>
    </lineage>
</organism>
<dbReference type="Proteomes" id="UP000245959">
    <property type="component" value="Unassembled WGS sequence"/>
</dbReference>
<protein>
    <submittedName>
        <fullName evidence="7">Glyoxylase-like metal-dependent hydrolase (Beta-lactamase superfamily II)</fullName>
    </submittedName>
    <submittedName>
        <fullName evidence="6">MBL fold metallo-hydrolase</fullName>
    </submittedName>
</protein>
<dbReference type="RefSeq" id="WP_116883693.1">
    <property type="nucleotide sequence ID" value="NZ_CABMMC010000015.1"/>
</dbReference>
<feature type="domain" description="Metallo-beta-lactamase" evidence="5">
    <location>
        <begin position="12"/>
        <end position="184"/>
    </location>
</feature>
<dbReference type="SMART" id="SM00849">
    <property type="entry name" value="Lactamase_B"/>
    <property type="match status" value="1"/>
</dbReference>
<evidence type="ECO:0000313" key="8">
    <source>
        <dbReference type="Proteomes" id="UP000245959"/>
    </source>
</evidence>
<evidence type="ECO:0000256" key="3">
    <source>
        <dbReference type="ARBA" id="ARBA00022801"/>
    </source>
</evidence>
<keyword evidence="4" id="KW-0862">Zinc</keyword>
<reference evidence="7 8" key="1">
    <citation type="submission" date="2018-04" db="EMBL/GenBank/DDBJ databases">
        <title>Genomic Encyclopedia of Type Strains, Phase IV (KMG-IV): sequencing the most valuable type-strain genomes for metagenomic binning, comparative biology and taxonomic classification.</title>
        <authorList>
            <person name="Goeker M."/>
        </authorList>
    </citation>
    <scope>NUCLEOTIDE SEQUENCE [LARGE SCALE GENOMIC DNA]</scope>
    <source>
        <strain evidence="7 8">DSM 14823</strain>
    </source>
</reference>
<dbReference type="InterPro" id="IPR036866">
    <property type="entry name" value="RibonucZ/Hydroxyglut_hydro"/>
</dbReference>
<dbReference type="SUPFAM" id="SSF56281">
    <property type="entry name" value="Metallo-hydrolase/oxidoreductase"/>
    <property type="match status" value="1"/>
</dbReference>
<proteinExistence type="predicted"/>
<dbReference type="Gene3D" id="3.60.15.10">
    <property type="entry name" value="Ribonuclease Z/Hydroxyacylglutathione hydrolase-like"/>
    <property type="match status" value="1"/>
</dbReference>
<keyword evidence="8" id="KW-1185">Reference proteome</keyword>
<dbReference type="PANTHER" id="PTHR46233">
    <property type="entry name" value="HYDROXYACYLGLUTATHIONE HYDROLASE GLOC"/>
    <property type="match status" value="1"/>
</dbReference>
<dbReference type="Proteomes" id="UP000576225">
    <property type="component" value="Unassembled WGS sequence"/>
</dbReference>
<evidence type="ECO:0000313" key="7">
    <source>
        <dbReference type="EMBL" id="PVY42781.1"/>
    </source>
</evidence>
<dbReference type="InterPro" id="IPR051453">
    <property type="entry name" value="MBL_Glyoxalase_II"/>
</dbReference>
<dbReference type="GeneID" id="78295005"/>
<dbReference type="CDD" id="cd06262">
    <property type="entry name" value="metallo-hydrolase-like_MBL-fold"/>
    <property type="match status" value="1"/>
</dbReference>
<comment type="cofactor">
    <cofactor evidence="1">
        <name>Zn(2+)</name>
        <dbReference type="ChEBI" id="CHEBI:29105"/>
    </cofactor>
</comment>
<dbReference type="GO" id="GO:0016787">
    <property type="term" value="F:hydrolase activity"/>
    <property type="evidence" value="ECO:0007669"/>
    <property type="project" value="UniProtKB-KW"/>
</dbReference>
<gene>
    <name evidence="7" type="ORF">C8D82_11090</name>
    <name evidence="6" type="ORF">HF882_18010</name>
</gene>
<dbReference type="OrthoDB" id="9802248at2"/>
<dbReference type="EMBL" id="JABAEW010000047">
    <property type="protein sequence ID" value="NMD88486.1"/>
    <property type="molecule type" value="Genomic_DNA"/>
</dbReference>